<evidence type="ECO:0000313" key="8">
    <source>
        <dbReference type="EMBL" id="ELT96307.1"/>
    </source>
</evidence>
<evidence type="ECO:0000256" key="7">
    <source>
        <dbReference type="ARBA" id="ARBA00023136"/>
    </source>
</evidence>
<dbReference type="FunCoup" id="R7TRW9">
    <property type="interactions" value="802"/>
</dbReference>
<name>R7TRW9_CAPTE</name>
<dbReference type="GO" id="GO:0008682">
    <property type="term" value="F:3-demethoxyubiquinol 3-hydroxylase activity"/>
    <property type="evidence" value="ECO:0007669"/>
    <property type="project" value="TreeGrafter"/>
</dbReference>
<protein>
    <recommendedName>
        <fullName evidence="11">Ubiquinone biosynthesis monooxygenase COQ7</fullName>
    </recommendedName>
</protein>
<dbReference type="OrthoDB" id="275371at2759"/>
<dbReference type="SUPFAM" id="SSF47240">
    <property type="entry name" value="Ferritin-like"/>
    <property type="match status" value="1"/>
</dbReference>
<sequence length="171" mass="18759">MSLVLRRLCHRCHLSGVRHQSTSNTKTKAMLERMIRVDHAGEFGATRIYAGQIAVLGKTEVGPVLDHMLEQEKVHLGTFEKLIPEHRVRPTAMIPLWNIAGFALGAGTALLGKEAAMACTVAVETSIGEHYDSQIRTLIADGADGAVKHEKLIKTITKFRDAELEHLDTGL</sequence>
<evidence type="ECO:0000256" key="6">
    <source>
        <dbReference type="ARBA" id="ARBA00023033"/>
    </source>
</evidence>
<keyword evidence="2" id="KW-0831">Ubiquinone biosynthesis</keyword>
<reference evidence="9" key="3">
    <citation type="submission" date="2015-06" db="UniProtKB">
        <authorList>
            <consortium name="EnsemblMetazoa"/>
        </authorList>
    </citation>
    <scope>IDENTIFICATION</scope>
</reference>
<dbReference type="PANTHER" id="PTHR11237:SF4">
    <property type="entry name" value="5-DEMETHOXYUBIQUINONE HYDROXYLASE, MITOCHONDRIAL"/>
    <property type="match status" value="1"/>
</dbReference>
<reference evidence="10" key="1">
    <citation type="submission" date="2012-12" db="EMBL/GenBank/DDBJ databases">
        <authorList>
            <person name="Hellsten U."/>
            <person name="Grimwood J."/>
            <person name="Chapman J.A."/>
            <person name="Shapiro H."/>
            <person name="Aerts A."/>
            <person name="Otillar R.P."/>
            <person name="Terry A.Y."/>
            <person name="Boore J.L."/>
            <person name="Simakov O."/>
            <person name="Marletaz F."/>
            <person name="Cho S.-J."/>
            <person name="Edsinger-Gonzales E."/>
            <person name="Havlak P."/>
            <person name="Kuo D.-H."/>
            <person name="Larsson T."/>
            <person name="Lv J."/>
            <person name="Arendt D."/>
            <person name="Savage R."/>
            <person name="Osoegawa K."/>
            <person name="de Jong P."/>
            <person name="Lindberg D.R."/>
            <person name="Seaver E.C."/>
            <person name="Weisblat D.A."/>
            <person name="Putnam N.H."/>
            <person name="Grigoriev I.V."/>
            <person name="Rokhsar D.S."/>
        </authorList>
    </citation>
    <scope>NUCLEOTIDE SEQUENCE</scope>
    <source>
        <strain evidence="10">I ESC-2004</strain>
    </source>
</reference>
<feature type="non-terminal residue" evidence="8">
    <location>
        <position position="171"/>
    </location>
</feature>
<accession>R7TRW9</accession>
<dbReference type="HOGENOM" id="CLU_071892_2_0_1"/>
<reference evidence="8 10" key="2">
    <citation type="journal article" date="2013" name="Nature">
        <title>Insights into bilaterian evolution from three spiralian genomes.</title>
        <authorList>
            <person name="Simakov O."/>
            <person name="Marletaz F."/>
            <person name="Cho S.J."/>
            <person name="Edsinger-Gonzales E."/>
            <person name="Havlak P."/>
            <person name="Hellsten U."/>
            <person name="Kuo D.H."/>
            <person name="Larsson T."/>
            <person name="Lv J."/>
            <person name="Arendt D."/>
            <person name="Savage R."/>
            <person name="Osoegawa K."/>
            <person name="de Jong P."/>
            <person name="Grimwood J."/>
            <person name="Chapman J.A."/>
            <person name="Shapiro H."/>
            <person name="Aerts A."/>
            <person name="Otillar R.P."/>
            <person name="Terry A.Y."/>
            <person name="Boore J.L."/>
            <person name="Grigoriev I.V."/>
            <person name="Lindberg D.R."/>
            <person name="Seaver E.C."/>
            <person name="Weisblat D.A."/>
            <person name="Putnam N.H."/>
            <person name="Rokhsar D.S."/>
        </authorList>
    </citation>
    <scope>NUCLEOTIDE SEQUENCE</scope>
    <source>
        <strain evidence="8 10">I ESC-2004</strain>
    </source>
</reference>
<dbReference type="GO" id="GO:2000377">
    <property type="term" value="P:regulation of reactive oxygen species metabolic process"/>
    <property type="evidence" value="ECO:0007669"/>
    <property type="project" value="TreeGrafter"/>
</dbReference>
<dbReference type="OMA" id="NPLWYGG"/>
<keyword evidence="7" id="KW-0472">Membrane</keyword>
<keyword evidence="4" id="KW-0560">Oxidoreductase</keyword>
<evidence type="ECO:0000313" key="9">
    <source>
        <dbReference type="EnsemblMetazoa" id="CapteP101503"/>
    </source>
</evidence>
<dbReference type="InterPro" id="IPR011566">
    <property type="entry name" value="Ubq_synth_Coq7"/>
</dbReference>
<dbReference type="EMBL" id="KB308870">
    <property type="protein sequence ID" value="ELT96307.1"/>
    <property type="molecule type" value="Genomic_DNA"/>
</dbReference>
<dbReference type="AlphaFoldDB" id="R7TRW9"/>
<dbReference type="CDD" id="cd01042">
    <property type="entry name" value="DMQH"/>
    <property type="match status" value="1"/>
</dbReference>
<gene>
    <name evidence="8" type="ORF">CAPTEDRAFT_101503</name>
</gene>
<dbReference type="GO" id="GO:0006744">
    <property type="term" value="P:ubiquinone biosynthetic process"/>
    <property type="evidence" value="ECO:0007669"/>
    <property type="project" value="UniProtKB-KW"/>
</dbReference>
<dbReference type="GO" id="GO:0010468">
    <property type="term" value="P:regulation of gene expression"/>
    <property type="evidence" value="ECO:0007669"/>
    <property type="project" value="TreeGrafter"/>
</dbReference>
<dbReference type="EnsemblMetazoa" id="CapteT101503">
    <property type="protein sequence ID" value="CapteP101503"/>
    <property type="gene ID" value="CapteG101503"/>
</dbReference>
<keyword evidence="3" id="KW-0479">Metal-binding</keyword>
<dbReference type="GO" id="GO:0005634">
    <property type="term" value="C:nucleus"/>
    <property type="evidence" value="ECO:0007669"/>
    <property type="project" value="TreeGrafter"/>
</dbReference>
<dbReference type="STRING" id="283909.R7TRW9"/>
<dbReference type="GO" id="GO:0046872">
    <property type="term" value="F:metal ion binding"/>
    <property type="evidence" value="ECO:0007669"/>
    <property type="project" value="UniProtKB-KW"/>
</dbReference>
<keyword evidence="5" id="KW-0408">Iron</keyword>
<dbReference type="Pfam" id="PF03232">
    <property type="entry name" value="COQ7"/>
    <property type="match status" value="1"/>
</dbReference>
<evidence type="ECO:0000256" key="1">
    <source>
        <dbReference type="ARBA" id="ARBA00004749"/>
    </source>
</evidence>
<comment type="pathway">
    <text evidence="1">Cofactor biosynthesis; ubiquinone biosynthesis.</text>
</comment>
<dbReference type="InterPro" id="IPR009078">
    <property type="entry name" value="Ferritin-like_SF"/>
</dbReference>
<dbReference type="Proteomes" id="UP000014760">
    <property type="component" value="Unassembled WGS sequence"/>
</dbReference>
<evidence type="ECO:0000256" key="2">
    <source>
        <dbReference type="ARBA" id="ARBA00022688"/>
    </source>
</evidence>
<evidence type="ECO:0008006" key="11">
    <source>
        <dbReference type="Google" id="ProtNLM"/>
    </source>
</evidence>
<proteinExistence type="predicted"/>
<evidence type="ECO:0000256" key="4">
    <source>
        <dbReference type="ARBA" id="ARBA00023002"/>
    </source>
</evidence>
<dbReference type="GO" id="GO:0005743">
    <property type="term" value="C:mitochondrial inner membrane"/>
    <property type="evidence" value="ECO:0007669"/>
    <property type="project" value="TreeGrafter"/>
</dbReference>
<keyword evidence="6" id="KW-0503">Monooxygenase</keyword>
<evidence type="ECO:0000313" key="10">
    <source>
        <dbReference type="Proteomes" id="UP000014760"/>
    </source>
</evidence>
<evidence type="ECO:0000256" key="5">
    <source>
        <dbReference type="ARBA" id="ARBA00023004"/>
    </source>
</evidence>
<dbReference type="PANTHER" id="PTHR11237">
    <property type="entry name" value="COENZYME Q10 BIOSYNTHESIS PROTEIN 7"/>
    <property type="match status" value="1"/>
</dbReference>
<organism evidence="8">
    <name type="scientific">Capitella teleta</name>
    <name type="common">Polychaete worm</name>
    <dbReference type="NCBI Taxonomy" id="283909"/>
    <lineage>
        <taxon>Eukaryota</taxon>
        <taxon>Metazoa</taxon>
        <taxon>Spiralia</taxon>
        <taxon>Lophotrochozoa</taxon>
        <taxon>Annelida</taxon>
        <taxon>Polychaeta</taxon>
        <taxon>Sedentaria</taxon>
        <taxon>Scolecida</taxon>
        <taxon>Capitellidae</taxon>
        <taxon>Capitella</taxon>
    </lineage>
</organism>
<dbReference type="GO" id="GO:0008340">
    <property type="term" value="P:determination of adult lifespan"/>
    <property type="evidence" value="ECO:0007669"/>
    <property type="project" value="TreeGrafter"/>
</dbReference>
<dbReference type="EMBL" id="AMQN01011416">
    <property type="status" value="NOT_ANNOTATED_CDS"/>
    <property type="molecule type" value="Genomic_DNA"/>
</dbReference>
<evidence type="ECO:0000256" key="3">
    <source>
        <dbReference type="ARBA" id="ARBA00022723"/>
    </source>
</evidence>
<keyword evidence="10" id="KW-1185">Reference proteome</keyword>